<dbReference type="Gene3D" id="1.20.1250.20">
    <property type="entry name" value="MFS general substrate transporter like domains"/>
    <property type="match status" value="1"/>
</dbReference>
<organism evidence="3 4">
    <name type="scientific">Streptomyces aidingensis</name>
    <dbReference type="NCBI Taxonomy" id="910347"/>
    <lineage>
        <taxon>Bacteria</taxon>
        <taxon>Bacillati</taxon>
        <taxon>Actinomycetota</taxon>
        <taxon>Actinomycetes</taxon>
        <taxon>Kitasatosporales</taxon>
        <taxon>Streptomycetaceae</taxon>
        <taxon>Streptomyces</taxon>
    </lineage>
</organism>
<accession>A0A1I1RCE1</accession>
<dbReference type="PANTHER" id="PTHR23542">
    <property type="match status" value="1"/>
</dbReference>
<feature type="transmembrane region" description="Helical" evidence="2">
    <location>
        <begin position="298"/>
        <end position="315"/>
    </location>
</feature>
<dbReference type="InterPro" id="IPR036259">
    <property type="entry name" value="MFS_trans_sf"/>
</dbReference>
<dbReference type="Proteomes" id="UP000199207">
    <property type="component" value="Unassembled WGS sequence"/>
</dbReference>
<keyword evidence="2" id="KW-0812">Transmembrane</keyword>
<feature type="transmembrane region" description="Helical" evidence="2">
    <location>
        <begin position="321"/>
        <end position="346"/>
    </location>
</feature>
<dbReference type="AlphaFoldDB" id="A0A1I1RCE1"/>
<proteinExistence type="predicted"/>
<dbReference type="EMBL" id="FOLM01000013">
    <property type="protein sequence ID" value="SFD31959.1"/>
    <property type="molecule type" value="Genomic_DNA"/>
</dbReference>
<evidence type="ECO:0000313" key="4">
    <source>
        <dbReference type="Proteomes" id="UP000199207"/>
    </source>
</evidence>
<name>A0A1I1RCE1_9ACTN</name>
<keyword evidence="2" id="KW-1133">Transmembrane helix</keyword>
<dbReference type="SUPFAM" id="SSF103473">
    <property type="entry name" value="MFS general substrate transporter"/>
    <property type="match status" value="1"/>
</dbReference>
<feature type="transmembrane region" description="Helical" evidence="2">
    <location>
        <begin position="358"/>
        <end position="380"/>
    </location>
</feature>
<evidence type="ECO:0000256" key="2">
    <source>
        <dbReference type="SAM" id="Phobius"/>
    </source>
</evidence>
<feature type="transmembrane region" description="Helical" evidence="2">
    <location>
        <begin position="228"/>
        <end position="250"/>
    </location>
</feature>
<feature type="transmembrane region" description="Helical" evidence="2">
    <location>
        <begin position="177"/>
        <end position="207"/>
    </location>
</feature>
<evidence type="ECO:0000313" key="3">
    <source>
        <dbReference type="EMBL" id="SFD31959.1"/>
    </source>
</evidence>
<evidence type="ECO:0000256" key="1">
    <source>
        <dbReference type="SAM" id="MobiDB-lite"/>
    </source>
</evidence>
<feature type="transmembrane region" description="Helical" evidence="2">
    <location>
        <begin position="392"/>
        <end position="411"/>
    </location>
</feature>
<gene>
    <name evidence="3" type="ORF">SAMN05421773_11323</name>
</gene>
<dbReference type="InterPro" id="IPR011701">
    <property type="entry name" value="MFS"/>
</dbReference>
<dbReference type="STRING" id="910347.SAMN05421773_11323"/>
<protein>
    <recommendedName>
        <fullName evidence="5">Major Facilitator Superfamily protein</fullName>
    </recommendedName>
</protein>
<dbReference type="RefSeq" id="WP_245834368.1">
    <property type="nucleotide sequence ID" value="NZ_FOLM01000013.1"/>
</dbReference>
<keyword evidence="2" id="KW-0472">Membrane</keyword>
<evidence type="ECO:0008006" key="5">
    <source>
        <dbReference type="Google" id="ProtNLM"/>
    </source>
</evidence>
<feature type="transmembrane region" description="Helical" evidence="2">
    <location>
        <begin position="26"/>
        <end position="44"/>
    </location>
</feature>
<reference evidence="3 4" key="1">
    <citation type="submission" date="2016-10" db="EMBL/GenBank/DDBJ databases">
        <authorList>
            <person name="de Groot N.N."/>
        </authorList>
    </citation>
    <scope>NUCLEOTIDE SEQUENCE [LARGE SCALE GENOMIC DNA]</scope>
    <source>
        <strain evidence="3 4">CGMCC 4.5739</strain>
    </source>
</reference>
<feature type="region of interest" description="Disordered" evidence="1">
    <location>
        <begin position="416"/>
        <end position="443"/>
    </location>
</feature>
<feature type="transmembrane region" description="Helical" evidence="2">
    <location>
        <begin position="97"/>
        <end position="120"/>
    </location>
</feature>
<feature type="transmembrane region" description="Helical" evidence="2">
    <location>
        <begin position="270"/>
        <end position="291"/>
    </location>
</feature>
<feature type="transmembrane region" description="Helical" evidence="2">
    <location>
        <begin position="64"/>
        <end position="85"/>
    </location>
</feature>
<dbReference type="GO" id="GO:0022857">
    <property type="term" value="F:transmembrane transporter activity"/>
    <property type="evidence" value="ECO:0007669"/>
    <property type="project" value="InterPro"/>
</dbReference>
<dbReference type="PANTHER" id="PTHR23542:SF1">
    <property type="entry name" value="MAJOR FACILITATOR SUPERFAMILY (MFS) PROFILE DOMAIN-CONTAINING PROTEIN"/>
    <property type="match status" value="1"/>
</dbReference>
<keyword evidence="4" id="KW-1185">Reference proteome</keyword>
<dbReference type="Pfam" id="PF07690">
    <property type="entry name" value="MFS_1"/>
    <property type="match status" value="1"/>
</dbReference>
<sequence>MPVSPHRPASRGTLPGGRFTGPYRRLFAVPGATAFTVTGLVARLPFGMFSVSALLMVTASYDSYALAGAVTAAQMVTSAVVVPLTARLADRHGQARIVVPAATLAAAGHVSLVVCVLTGAPVWTLFAVCLLTCCSPNTGGMVRARWAHLFRDDPAARHSANSFEQALDELCFVSGPVLAAVLCTSLFPAAGTLTGAGLLFFGTLAFAAQRRTEPPVERRQATGGPSPLRVPGMVPLLATFVCTGAIFGSLEVVTVAFAEEQGLKGWAGPVLAMQALGSALAGLLFGLLRLGGSVHGRFVSCVGLMAVLMAMPLLAAQAGSLLLLAPVLLLAGMATAPTMVTGMTLAQSLSPAGRLNESMTLAVTALLTGLAAGAAGGGWAVDHMPGDVSASYVFPAGAALLAALVAAGALLRARDRGGADGGGPPAGEHRLPGRGQRQAAGTR</sequence>